<dbReference type="Proteomes" id="UP000075538">
    <property type="component" value="Unassembled WGS sequence"/>
</dbReference>
<gene>
    <name evidence="3" type="ORF">AD953_03830</name>
</gene>
<comment type="caution">
    <text evidence="3">The sequence shown here is derived from an EMBL/GenBank/DDBJ whole genome shotgun (WGS) entry which is preliminary data.</text>
</comment>
<feature type="domain" description="Proline utilization A proline dehydrogenase N-terminal" evidence="2">
    <location>
        <begin position="15"/>
        <end position="62"/>
    </location>
</feature>
<dbReference type="GO" id="GO:0003842">
    <property type="term" value="F:L-glutamate gamma-semialdehyde dehydrogenase activity"/>
    <property type="evidence" value="ECO:0007669"/>
    <property type="project" value="InterPro"/>
</dbReference>
<dbReference type="Pfam" id="PF18327">
    <property type="entry name" value="PRODH"/>
    <property type="match status" value="1"/>
</dbReference>
<dbReference type="AlphaFoldDB" id="A0A149VF87"/>
<accession>A0A149VF87</accession>
<dbReference type="InterPro" id="IPR024089">
    <property type="entry name" value="PRODH_PutA_dom_I/II"/>
</dbReference>
<dbReference type="RefSeq" id="WP_156475167.1">
    <property type="nucleotide sequence ID" value="NZ_LHZZ01000405.1"/>
</dbReference>
<dbReference type="SUPFAM" id="SSF81935">
    <property type="entry name" value="N-terminal domain of bifunctional PutA protein"/>
    <property type="match status" value="1"/>
</dbReference>
<dbReference type="PATRIC" id="fig|178901.15.peg.2112"/>
<dbReference type="Pfam" id="PF14850">
    <property type="entry name" value="Pro_dh-DNA_bdg"/>
    <property type="match status" value="1"/>
</dbReference>
<sequence>MSLSDSFAPAFASRSPLRQAIIQAMRQPEEHCVAALTPDATLTAEDGKRVTDLAAGLATSLRAERNPGIVESLVQEFALSSAEGVALMCLAEALLRIPDTATRDGDAARTFAHNVTAGMIGVNVPIPVPMAFHSF</sequence>
<dbReference type="InterPro" id="IPR024082">
    <property type="entry name" value="PRODH_PutA_dom_II"/>
</dbReference>
<dbReference type="InterPro" id="IPR041349">
    <property type="entry name" value="PRODH"/>
</dbReference>
<organism evidence="3 4">
    <name type="scientific">Acetobacter malorum</name>
    <dbReference type="NCBI Taxonomy" id="178901"/>
    <lineage>
        <taxon>Bacteria</taxon>
        <taxon>Pseudomonadati</taxon>
        <taxon>Pseudomonadota</taxon>
        <taxon>Alphaproteobacteria</taxon>
        <taxon>Acetobacterales</taxon>
        <taxon>Acetobacteraceae</taxon>
        <taxon>Acetobacter</taxon>
    </lineage>
</organism>
<evidence type="ECO:0008006" key="5">
    <source>
        <dbReference type="Google" id="ProtNLM"/>
    </source>
</evidence>
<feature type="non-terminal residue" evidence="3">
    <location>
        <position position="135"/>
    </location>
</feature>
<evidence type="ECO:0000313" key="4">
    <source>
        <dbReference type="Proteomes" id="UP000075538"/>
    </source>
</evidence>
<protein>
    <recommendedName>
        <fullName evidence="5">Proline dehydrogenase</fullName>
    </recommendedName>
</protein>
<dbReference type="Gene3D" id="1.20.5.550">
    <property type="entry name" value="Single Helix bin"/>
    <property type="match status" value="1"/>
</dbReference>
<reference evidence="3 4" key="1">
    <citation type="submission" date="2015-06" db="EMBL/GenBank/DDBJ databases">
        <title>Improved classification and identification of acetic acid bacteria using matrix-assisted laser desorption/ionization time-of-flight mass spectrometry; Gluconobacter nephelii and Gluconobacter uchimurae are later heterotypic synonyms of Gluconobacter japonicus and Gluconobacter oxydans, respectively.</title>
        <authorList>
            <person name="Li L."/>
            <person name="Cleenwerck I."/>
            <person name="De Vuyst L."/>
            <person name="Vandamme P."/>
        </authorList>
    </citation>
    <scope>NUCLEOTIDE SEQUENCE [LARGE SCALE GENOMIC DNA]</scope>
    <source>
        <strain evidence="3 4">LMG 1604</strain>
    </source>
</reference>
<dbReference type="EMBL" id="LHZZ01000405">
    <property type="protein sequence ID" value="KXV78858.1"/>
    <property type="molecule type" value="Genomic_DNA"/>
</dbReference>
<feature type="domain" description="Proline dehydrogenase PutA" evidence="1">
    <location>
        <begin position="70"/>
        <end position="104"/>
    </location>
</feature>
<dbReference type="InterPro" id="IPR024090">
    <property type="entry name" value="PRODH_PutA_dom_I"/>
</dbReference>
<dbReference type="Gene3D" id="1.10.2060.10">
    <property type="entry name" value="PutA proline dehydrogenase (PRODH), domain 2"/>
    <property type="match status" value="1"/>
</dbReference>
<evidence type="ECO:0000259" key="2">
    <source>
        <dbReference type="Pfam" id="PF18327"/>
    </source>
</evidence>
<name>A0A149VF87_9PROT</name>
<evidence type="ECO:0000259" key="1">
    <source>
        <dbReference type="Pfam" id="PF14850"/>
    </source>
</evidence>
<proteinExistence type="predicted"/>
<evidence type="ECO:0000313" key="3">
    <source>
        <dbReference type="EMBL" id="KXV78858.1"/>
    </source>
</evidence>